<evidence type="ECO:0000313" key="3">
    <source>
        <dbReference type="Proteomes" id="UP000515237"/>
    </source>
</evidence>
<reference evidence="2 3" key="1">
    <citation type="journal article" date="2018" name="Int. J. Syst. Evol. Microbiol.">
        <title>Adhaeribacter swui sp. nov., isolated from wet mud.</title>
        <authorList>
            <person name="Kim D.U."/>
            <person name="Kim K.W."/>
            <person name="Kang M.S."/>
            <person name="Kim J.Y."/>
            <person name="Jang J.H."/>
            <person name="Kim M.K."/>
        </authorList>
    </citation>
    <scope>NUCLEOTIDE SEQUENCE [LARGE SCALE GENOMIC DNA]</scope>
    <source>
        <strain evidence="2 3">KCTC 52873</strain>
    </source>
</reference>
<keyword evidence="3" id="KW-1185">Reference proteome</keyword>
<dbReference type="EMBL" id="CP055156">
    <property type="protein sequence ID" value="QNF33026.1"/>
    <property type="molecule type" value="Genomic_DNA"/>
</dbReference>
<protein>
    <submittedName>
        <fullName evidence="2">DUF4920 domain-containing protein</fullName>
    </submittedName>
</protein>
<name>A0A7G7G792_9BACT</name>
<sequence length="162" mass="17473">MKQAVFLLTVILGAASIFISAQAQTTSATGKNPQAAHFGQPVSASKVIPSTQLPQVLAGKDSVQATVTGVVQDVCQVKGCWMDVKLSNDTRMKVRFRDYGFFVPKNLTGKEVVFEGTAYQEVISVADQQHYLKDAGKSAAEIQAVIKPKKEITFVADGVQLR</sequence>
<dbReference type="RefSeq" id="WP_185273837.1">
    <property type="nucleotide sequence ID" value="NZ_CP055156.1"/>
</dbReference>
<evidence type="ECO:0000313" key="2">
    <source>
        <dbReference type="EMBL" id="QNF33026.1"/>
    </source>
</evidence>
<feature type="chain" id="PRO_5029022970" evidence="1">
    <location>
        <begin position="24"/>
        <end position="162"/>
    </location>
</feature>
<feature type="signal peptide" evidence="1">
    <location>
        <begin position="1"/>
        <end position="23"/>
    </location>
</feature>
<accession>A0A7G7G792</accession>
<keyword evidence="1" id="KW-0732">Signal</keyword>
<dbReference type="InterPro" id="IPR032577">
    <property type="entry name" value="DUF4920"/>
</dbReference>
<proteinExistence type="predicted"/>
<dbReference type="Pfam" id="PF16267">
    <property type="entry name" value="DUF4920"/>
    <property type="match status" value="1"/>
</dbReference>
<dbReference type="AlphaFoldDB" id="A0A7G7G792"/>
<organism evidence="2 3">
    <name type="scientific">Adhaeribacter swui</name>
    <dbReference type="NCBI Taxonomy" id="2086471"/>
    <lineage>
        <taxon>Bacteria</taxon>
        <taxon>Pseudomonadati</taxon>
        <taxon>Bacteroidota</taxon>
        <taxon>Cytophagia</taxon>
        <taxon>Cytophagales</taxon>
        <taxon>Hymenobacteraceae</taxon>
        <taxon>Adhaeribacter</taxon>
    </lineage>
</organism>
<dbReference type="Proteomes" id="UP000515237">
    <property type="component" value="Chromosome"/>
</dbReference>
<dbReference type="KEGG" id="aswu:HUW51_09875"/>
<gene>
    <name evidence="2" type="ORF">HUW51_09875</name>
</gene>
<evidence type="ECO:0000256" key="1">
    <source>
        <dbReference type="SAM" id="SignalP"/>
    </source>
</evidence>